<dbReference type="Gene3D" id="1.10.1320.10">
    <property type="entry name" value="DNA-directed RNA polymerase, N-terminal domain"/>
    <property type="match status" value="1"/>
</dbReference>
<dbReference type="GO" id="GO:0003899">
    <property type="term" value="F:DNA-directed RNA polymerase activity"/>
    <property type="evidence" value="ECO:0007669"/>
    <property type="project" value="UniProtKB-EC"/>
</dbReference>
<evidence type="ECO:0000256" key="8">
    <source>
        <dbReference type="ARBA" id="ARBA00023128"/>
    </source>
</evidence>
<feature type="domain" description="DNA-directed RNA polymerase N-terminal" evidence="13">
    <location>
        <begin position="353"/>
        <end position="674"/>
    </location>
</feature>
<keyword evidence="9 11" id="KW-0804">Transcription</keyword>
<dbReference type="InterPro" id="IPR037159">
    <property type="entry name" value="RNA_POL_N_sf"/>
</dbReference>
<name>A0A072P615_9EURO</name>
<evidence type="ECO:0000313" key="14">
    <source>
        <dbReference type="EMBL" id="KEF55559.1"/>
    </source>
</evidence>
<dbReference type="Gene3D" id="1.10.287.280">
    <property type="match status" value="1"/>
</dbReference>
<evidence type="ECO:0000256" key="10">
    <source>
        <dbReference type="ARBA" id="ARBA00048552"/>
    </source>
</evidence>
<dbReference type="Pfam" id="PF14700">
    <property type="entry name" value="RPOL_N"/>
    <property type="match status" value="1"/>
</dbReference>
<dbReference type="GeneID" id="25283222"/>
<dbReference type="OrthoDB" id="276422at2759"/>
<dbReference type="HOGENOM" id="CLU_003364_1_0_1"/>
<evidence type="ECO:0000313" key="15">
    <source>
        <dbReference type="Proteomes" id="UP000027920"/>
    </source>
</evidence>
<gene>
    <name evidence="14" type="ORF">A1O9_08309</name>
</gene>
<dbReference type="STRING" id="1182545.A0A072P615"/>
<evidence type="ECO:0000256" key="7">
    <source>
        <dbReference type="ARBA" id="ARBA00022946"/>
    </source>
</evidence>
<evidence type="ECO:0000256" key="1">
    <source>
        <dbReference type="ARBA" id="ARBA00004026"/>
    </source>
</evidence>
<sequence>MLTRAARRRHALRYIQRAADGIQLPWLCPALTQPYSTLPHNTSRPSRAPAPRSNFTPAQRTQLRHLASPASAPDRSSPADDYIPFSFGNGSFHSPRDPRLPHFSALTPFDINDVLMLDNSKALSDEPAYSERPNGYKHMNIAEMEATLDACLHVQRWSRAFTLLSQLSVLLQNNQQRLLDIHNRVLGAMAEDLLRNQNYEHAPRINDWVEVVMRKASVKPDAHTFALKLKVALDSLHGSKRDRTVQRYWEMTKHYGLESEVYSLRDILTERDLGSLSEICPHEVKLPQDKLLADTNLRVSAVKSEKHAEAGLEIRQTEQKGLGLATLKKTIRALSAQEAASQEVEPAEDPLFARQKKLEREGFEIALQRWKAEYKMRATIGAVDLSHGMRGGLLWIWHESLASKITKELDLVMKAESITGRKSAQEKLRLEYGPLLACLPPAKVAATSLIAIMNIYSRSGVANPVKLARLVTDIGRAIEDEYHADTMARESQALLKAHKKRPKDLGEEWLDTKPVQLFRRSGHHSAKSYKYGRNWTNVQHAKLGAIVCELMFDAARMEISKLNPTTQKYVSIAQPVFSRATIWQNGRRIGMVSMLEEFAKLLISQPAEHVVAKQLPMIYPPKPWTGFTEGGFLESKQPFLRVKGHEIAQRQYAEAAADRGDLDQLFAGIDVLSRTGWRINQHVFTVMVEAWNSGNEIANFPPLEKIFPKPEAPGPKATPKERWQWFQNLRKVANEKSGIHSERCFQNLQMEIAKSYLNETFYLPHNIDFRGRAYPIPPYLNQMGADNCRGLLLFDKGRELGSEGLRWLKIHLSNVYGYDKASLADRAQFPMDHLDKIYDSVRRPLDGEQWWLTAEDPWQCLATCFELTNALDSPDPTKFVSRLPVHQDGSCNGLQHYAALGGDVAGAKQVNLEPGDLPSDVYTGVCELVKAAIKEDSARGLDIAKRLEGRVTRKVVKQTVMTNVYGVTFLGAMRQVQKQVEALMPDLAKDQVSGKAATYIAKNIFRGLGTLFTGAHQIQYWLGDCANRISSSISPFQMDKMYSEAYGIGDSVPEGQNTDQRQTNKKERKESLESGMFRTSVIWTTPLKLPVVQPYRVNKTQSIQTNLQHISLAQPSVADVVNKRKQLQAFPPNFVHSLDACHMALSALKANERGLSFSAVHDSFWTHASDVNTLNTLLREAFIQMHSEDIVGRLLAEFQKRYEGHYYLAQINKSNKLGKAITAYRKQMATEGLLPQGHGYKGIAERRHAELLREVRKMKLMASEDAKEREEGEKMVTAATLFKEMDGEKYLFSRNSLGETAIGTIPDNVDESVLEQAMHSEDAVGDVNLVRTLDPLNDSVAEVDEEEDMVEINTSAASHIEDPLLDLHRRNAFGDKLPKKAQSKKSLNNQVWLWLPLEFKAVPKKGEFDVRRLRDSTYFFS</sequence>
<dbReference type="SMART" id="SM01311">
    <property type="entry name" value="RPOL_N"/>
    <property type="match status" value="1"/>
</dbReference>
<dbReference type="GO" id="GO:0001018">
    <property type="term" value="F:mitochondrial promoter sequence-specific DNA binding"/>
    <property type="evidence" value="ECO:0007669"/>
    <property type="project" value="TreeGrafter"/>
</dbReference>
<protein>
    <recommendedName>
        <fullName evidence="11">DNA-directed RNA polymerase</fullName>
        <ecNumber evidence="11">2.7.7.6</ecNumber>
    </recommendedName>
</protein>
<dbReference type="RefSeq" id="XP_013258149.1">
    <property type="nucleotide sequence ID" value="XM_013402695.1"/>
</dbReference>
<dbReference type="InterPro" id="IPR043502">
    <property type="entry name" value="DNA/RNA_pol_sf"/>
</dbReference>
<comment type="caution">
    <text evidence="14">The sequence shown here is derived from an EMBL/GenBank/DDBJ whole genome shotgun (WGS) entry which is preliminary data.</text>
</comment>
<dbReference type="GO" id="GO:0006390">
    <property type="term" value="P:mitochondrial transcription"/>
    <property type="evidence" value="ECO:0007669"/>
    <property type="project" value="TreeGrafter"/>
</dbReference>
<dbReference type="PANTHER" id="PTHR10102:SF0">
    <property type="entry name" value="DNA-DIRECTED RNA POLYMERASE, MITOCHONDRIAL"/>
    <property type="match status" value="1"/>
</dbReference>
<evidence type="ECO:0000256" key="2">
    <source>
        <dbReference type="ARBA" id="ARBA00004173"/>
    </source>
</evidence>
<dbReference type="EMBL" id="AMGV01000007">
    <property type="protein sequence ID" value="KEF55559.1"/>
    <property type="molecule type" value="Genomic_DNA"/>
</dbReference>
<keyword evidence="15" id="KW-1185">Reference proteome</keyword>
<dbReference type="FunFam" id="1.10.287.280:FF:000001">
    <property type="entry name" value="DNA-directed RNA polymerase"/>
    <property type="match status" value="1"/>
</dbReference>
<keyword evidence="4 11" id="KW-0240">DNA-directed RNA polymerase</keyword>
<evidence type="ECO:0000256" key="11">
    <source>
        <dbReference type="RuleBase" id="RU003805"/>
    </source>
</evidence>
<accession>A0A072P615</accession>
<feature type="compositionally biased region" description="Basic and acidic residues" evidence="12">
    <location>
        <begin position="1062"/>
        <end position="1072"/>
    </location>
</feature>
<reference evidence="14 15" key="1">
    <citation type="submission" date="2013-03" db="EMBL/GenBank/DDBJ databases">
        <title>The Genome Sequence of Exophiala aquamarina CBS 119918.</title>
        <authorList>
            <consortium name="The Broad Institute Genomics Platform"/>
            <person name="Cuomo C."/>
            <person name="de Hoog S."/>
            <person name="Gorbushina A."/>
            <person name="Walker B."/>
            <person name="Young S.K."/>
            <person name="Zeng Q."/>
            <person name="Gargeya S."/>
            <person name="Fitzgerald M."/>
            <person name="Haas B."/>
            <person name="Abouelleil A."/>
            <person name="Allen A.W."/>
            <person name="Alvarado L."/>
            <person name="Arachchi H.M."/>
            <person name="Berlin A.M."/>
            <person name="Chapman S.B."/>
            <person name="Gainer-Dewar J."/>
            <person name="Goldberg J."/>
            <person name="Griggs A."/>
            <person name="Gujja S."/>
            <person name="Hansen M."/>
            <person name="Howarth C."/>
            <person name="Imamovic A."/>
            <person name="Ireland A."/>
            <person name="Larimer J."/>
            <person name="McCowan C."/>
            <person name="Murphy C."/>
            <person name="Pearson M."/>
            <person name="Poon T.W."/>
            <person name="Priest M."/>
            <person name="Roberts A."/>
            <person name="Saif S."/>
            <person name="Shea T."/>
            <person name="Sisk P."/>
            <person name="Sykes S."/>
            <person name="Wortman J."/>
            <person name="Nusbaum C."/>
            <person name="Birren B."/>
        </authorList>
    </citation>
    <scope>NUCLEOTIDE SEQUENCE [LARGE SCALE GENOMIC DNA]</scope>
    <source>
        <strain evidence="14 15">CBS 119918</strain>
    </source>
</reference>
<dbReference type="GO" id="GO:0034245">
    <property type="term" value="C:mitochondrial DNA-directed RNA polymerase complex"/>
    <property type="evidence" value="ECO:0007669"/>
    <property type="project" value="TreeGrafter"/>
</dbReference>
<keyword evidence="8" id="KW-0496">Mitochondrion</keyword>
<dbReference type="Gene3D" id="1.10.150.20">
    <property type="entry name" value="5' to 3' exonuclease, C-terminal subdomain"/>
    <property type="match status" value="1"/>
</dbReference>
<comment type="catalytic activity">
    <reaction evidence="10 11">
        <text>RNA(n) + a ribonucleoside 5'-triphosphate = RNA(n+1) + diphosphate</text>
        <dbReference type="Rhea" id="RHEA:21248"/>
        <dbReference type="Rhea" id="RHEA-COMP:14527"/>
        <dbReference type="Rhea" id="RHEA-COMP:17342"/>
        <dbReference type="ChEBI" id="CHEBI:33019"/>
        <dbReference type="ChEBI" id="CHEBI:61557"/>
        <dbReference type="ChEBI" id="CHEBI:140395"/>
        <dbReference type="EC" id="2.7.7.6"/>
    </reaction>
</comment>
<evidence type="ECO:0000256" key="5">
    <source>
        <dbReference type="ARBA" id="ARBA00022679"/>
    </source>
</evidence>
<dbReference type="InterPro" id="IPR029262">
    <property type="entry name" value="RPOL_N"/>
</dbReference>
<dbReference type="InterPro" id="IPR046950">
    <property type="entry name" value="DNA-dir_Rpol_C_phage-type"/>
</dbReference>
<keyword evidence="5 11" id="KW-0808">Transferase</keyword>
<comment type="subcellular location">
    <subcellularLocation>
        <location evidence="2">Mitochondrion</location>
    </subcellularLocation>
</comment>
<keyword evidence="6 11" id="KW-0548">Nucleotidyltransferase</keyword>
<feature type="region of interest" description="Disordered" evidence="12">
    <location>
        <begin position="1048"/>
        <end position="1072"/>
    </location>
</feature>
<dbReference type="VEuPathDB" id="FungiDB:A1O9_08309"/>
<comment type="function">
    <text evidence="1 11">DNA-dependent RNA polymerase catalyzes the transcription of DNA into RNA using the four ribonucleoside triphosphates as substrates.</text>
</comment>
<dbReference type="InterPro" id="IPR002092">
    <property type="entry name" value="DNA-dir_Rpol_phage-type"/>
</dbReference>
<dbReference type="PROSITE" id="PS00900">
    <property type="entry name" value="RNA_POL_PHAGE_1"/>
    <property type="match status" value="1"/>
</dbReference>
<dbReference type="PROSITE" id="PS00489">
    <property type="entry name" value="RNA_POL_PHAGE_2"/>
    <property type="match status" value="1"/>
</dbReference>
<dbReference type="EC" id="2.7.7.6" evidence="11"/>
<evidence type="ECO:0000256" key="6">
    <source>
        <dbReference type="ARBA" id="ARBA00022695"/>
    </source>
</evidence>
<dbReference type="FunFam" id="1.10.150.20:FF:000041">
    <property type="entry name" value="DNA-directed RNA polymerase"/>
    <property type="match status" value="1"/>
</dbReference>
<evidence type="ECO:0000259" key="13">
    <source>
        <dbReference type="SMART" id="SM01311"/>
    </source>
</evidence>
<dbReference type="PANTHER" id="PTHR10102">
    <property type="entry name" value="DNA-DIRECTED RNA POLYMERASE, MITOCHONDRIAL"/>
    <property type="match status" value="1"/>
</dbReference>
<dbReference type="SUPFAM" id="SSF56672">
    <property type="entry name" value="DNA/RNA polymerases"/>
    <property type="match status" value="1"/>
</dbReference>
<evidence type="ECO:0000256" key="3">
    <source>
        <dbReference type="ARBA" id="ARBA00009493"/>
    </source>
</evidence>
<comment type="similarity">
    <text evidence="3 11">Belongs to the phage and mitochondrial RNA polymerase family.</text>
</comment>
<dbReference type="Pfam" id="PF00940">
    <property type="entry name" value="RNA_pol"/>
    <property type="match status" value="1"/>
</dbReference>
<evidence type="ECO:0000256" key="9">
    <source>
        <dbReference type="ARBA" id="ARBA00023163"/>
    </source>
</evidence>
<evidence type="ECO:0000256" key="12">
    <source>
        <dbReference type="SAM" id="MobiDB-lite"/>
    </source>
</evidence>
<proteinExistence type="inferred from homology"/>
<evidence type="ECO:0000256" key="4">
    <source>
        <dbReference type="ARBA" id="ARBA00022478"/>
    </source>
</evidence>
<organism evidence="14 15">
    <name type="scientific">Exophiala aquamarina CBS 119918</name>
    <dbReference type="NCBI Taxonomy" id="1182545"/>
    <lineage>
        <taxon>Eukaryota</taxon>
        <taxon>Fungi</taxon>
        <taxon>Dikarya</taxon>
        <taxon>Ascomycota</taxon>
        <taxon>Pezizomycotina</taxon>
        <taxon>Eurotiomycetes</taxon>
        <taxon>Chaetothyriomycetidae</taxon>
        <taxon>Chaetothyriales</taxon>
        <taxon>Herpotrichiellaceae</taxon>
        <taxon>Exophiala</taxon>
    </lineage>
</organism>
<keyword evidence="7" id="KW-0809">Transit peptide</keyword>
<dbReference type="Proteomes" id="UP000027920">
    <property type="component" value="Unassembled WGS sequence"/>
</dbReference>